<gene>
    <name evidence="6" type="ORF">EWM64_g4461</name>
</gene>
<comment type="caution">
    <text evidence="6">The sequence shown here is derived from an EMBL/GenBank/DDBJ whole genome shotgun (WGS) entry which is preliminary data.</text>
</comment>
<dbReference type="STRING" id="135208.A0A4Y9ZXN2"/>
<evidence type="ECO:0000256" key="2">
    <source>
        <dbReference type="ARBA" id="ARBA00022670"/>
    </source>
</evidence>
<comment type="similarity">
    <text evidence="1">Belongs to the peptidase C48 family.</text>
</comment>
<keyword evidence="7" id="KW-1185">Reference proteome</keyword>
<feature type="compositionally biased region" description="Acidic residues" evidence="4">
    <location>
        <begin position="1031"/>
        <end position="1040"/>
    </location>
</feature>
<dbReference type="OrthoDB" id="2681837at2759"/>
<feature type="domain" description="Ubiquitin-like protease family profile" evidence="5">
    <location>
        <begin position="81"/>
        <end position="210"/>
    </location>
</feature>
<protein>
    <recommendedName>
        <fullName evidence="5">Ubiquitin-like protease family profile domain-containing protein</fullName>
    </recommendedName>
</protein>
<feature type="region of interest" description="Disordered" evidence="4">
    <location>
        <begin position="473"/>
        <end position="513"/>
    </location>
</feature>
<dbReference type="EMBL" id="SFCI01000482">
    <property type="protein sequence ID" value="TFY79552.1"/>
    <property type="molecule type" value="Genomic_DNA"/>
</dbReference>
<evidence type="ECO:0000259" key="5">
    <source>
        <dbReference type="Pfam" id="PF02902"/>
    </source>
</evidence>
<dbReference type="Gene3D" id="3.40.395.10">
    <property type="entry name" value="Adenoviral Proteinase, Chain A"/>
    <property type="match status" value="1"/>
</dbReference>
<feature type="region of interest" description="Disordered" evidence="4">
    <location>
        <begin position="1018"/>
        <end position="1040"/>
    </location>
</feature>
<evidence type="ECO:0000256" key="4">
    <source>
        <dbReference type="SAM" id="MobiDB-lite"/>
    </source>
</evidence>
<dbReference type="SUPFAM" id="SSF54001">
    <property type="entry name" value="Cysteine proteinases"/>
    <property type="match status" value="1"/>
</dbReference>
<dbReference type="Proteomes" id="UP000298061">
    <property type="component" value="Unassembled WGS sequence"/>
</dbReference>
<accession>A0A4Y9ZXN2</accession>
<organism evidence="6 7">
    <name type="scientific">Hericium alpestre</name>
    <dbReference type="NCBI Taxonomy" id="135208"/>
    <lineage>
        <taxon>Eukaryota</taxon>
        <taxon>Fungi</taxon>
        <taxon>Dikarya</taxon>
        <taxon>Basidiomycota</taxon>
        <taxon>Agaricomycotina</taxon>
        <taxon>Agaricomycetes</taxon>
        <taxon>Russulales</taxon>
        <taxon>Hericiaceae</taxon>
        <taxon>Hericium</taxon>
    </lineage>
</organism>
<feature type="compositionally biased region" description="Acidic residues" evidence="4">
    <location>
        <begin position="482"/>
        <end position="498"/>
    </location>
</feature>
<keyword evidence="3" id="KW-0378">Hydrolase</keyword>
<dbReference type="GO" id="GO:0008234">
    <property type="term" value="F:cysteine-type peptidase activity"/>
    <property type="evidence" value="ECO:0007669"/>
    <property type="project" value="InterPro"/>
</dbReference>
<sequence length="1216" mass="135562">MSLDPLELLKLQPDLHMHQICNIEFDHEDMCLLVDHEQNRLKLHSTCINAFGAITQKEYGKETDFLIFSSWLGPLAQAACSQDITSQRYWCFPLCGGRPAHWVFSIFNSQMKTISIFNSIPKLMSSKWAVPMTKDIIGSIRQVVALRDADWDSKPWTENVFNPPPSEEQCDVWSCGLFVMMAMQAFMQERFNFSRCVNARIRDIHAQALRAMFDIPCIIFLITRRTKADFDLKRQRSDLTLSGGEDFDKDIFMQDTCTESSDVAPANYAQSASSEFPDVHMTDRELTSTKSHSPPSGAGSLQIAVPVRCNGCHKQIQLHRQHTYDIQKWDAHKTKCEHITGLVKKRIITSKLPTLLGSTTNQSITSFFKPKGKSAPPGPSVPIVASSNTKTKYVVKTVKAAQSIISHLAEKPVVLTAEPPLQKSCQGLTGDQYNEYILRTHTRSLGGIAPKLRARVAQELFPYKVFPLRRSEKQNKSADMANGDDSDIDALSSDDSDAVELGPAVPKDGNHRVPLKHWSASEHKQMDERLKVFACWEVNYDSREIRSSVCHRLTTNPTQICDACTRVAQDPSFKDAVHRKDLESELPPEKQNEILAKRAKYSSFTICGAEGRKLKTLFKDPLAIEISLVAKSDDALQNPALIFENMACIKRFVYLVGYSGPITIVRDCMKVCPWLAYSTCLGTGYVLGSTLPLEQCEIKESSEIDEVVDTIKSSQAIASQVRAILAKILPIAVVLLPTTGKDDAQGIYGQHMQILKMAAQLRLQIVSFSADGAASELAAQNMMDTEQSGLPPLIYEHAVYGICIAAVVFPHTGPLVSITDPSHAMKTGHNQPQHGTHTGSFGNSYFVNNSLVELYKMGAAGLQVSDVKNVDKQDDGAARRMFHHRALMATTYEENGELQVHEKFRGMFGYLLVFGELFDVWLNHLYSMARSFISAPSFNIFNRLCDTLVALAIIYAKYYPDIPFCPWLLGTEYVEHFFGLARTMLPNFTYSQFISLVKHVMVRHGPLTVNKCTTSVGDQEIQEPVGPATGEESDDETNDLPPEMDPDLVQWDLSETVAMAAADAARDTILNDTLHADEAAVVDDLLEHAPARIELPAAETIIPDFPSLSTFLINGEVSLRKMLDTRQAHQSLTSVKSQCTVMLDPKLLQALTTIEDEINKASETKLSAHEASHRVRLAQDLDPEMRKPKTDRELHWQGTTAKRVMLLLGEGAHQHS</sequence>
<reference evidence="6 7" key="1">
    <citation type="submission" date="2019-02" db="EMBL/GenBank/DDBJ databases">
        <title>Genome sequencing of the rare red list fungi Hericium alpestre (H. flagellum).</title>
        <authorList>
            <person name="Buettner E."/>
            <person name="Kellner H."/>
        </authorList>
    </citation>
    <scope>NUCLEOTIDE SEQUENCE [LARGE SCALE GENOMIC DNA]</scope>
    <source>
        <strain evidence="6 7">DSM 108284</strain>
    </source>
</reference>
<evidence type="ECO:0000313" key="6">
    <source>
        <dbReference type="EMBL" id="TFY79552.1"/>
    </source>
</evidence>
<dbReference type="GO" id="GO:0006508">
    <property type="term" value="P:proteolysis"/>
    <property type="evidence" value="ECO:0007669"/>
    <property type="project" value="UniProtKB-KW"/>
</dbReference>
<evidence type="ECO:0000313" key="7">
    <source>
        <dbReference type="Proteomes" id="UP000298061"/>
    </source>
</evidence>
<evidence type="ECO:0000256" key="1">
    <source>
        <dbReference type="ARBA" id="ARBA00005234"/>
    </source>
</evidence>
<evidence type="ECO:0000256" key="3">
    <source>
        <dbReference type="ARBA" id="ARBA00022801"/>
    </source>
</evidence>
<proteinExistence type="inferred from homology"/>
<dbReference type="GO" id="GO:0019783">
    <property type="term" value="F:ubiquitin-like protein peptidase activity"/>
    <property type="evidence" value="ECO:0007669"/>
    <property type="project" value="UniProtKB-ARBA"/>
</dbReference>
<dbReference type="InterPro" id="IPR038765">
    <property type="entry name" value="Papain-like_cys_pep_sf"/>
</dbReference>
<name>A0A4Y9ZXN2_9AGAM</name>
<dbReference type="InterPro" id="IPR003653">
    <property type="entry name" value="Peptidase_C48_C"/>
</dbReference>
<dbReference type="AlphaFoldDB" id="A0A4Y9ZXN2"/>
<dbReference type="Pfam" id="PF02902">
    <property type="entry name" value="Peptidase_C48"/>
    <property type="match status" value="1"/>
</dbReference>
<keyword evidence="2" id="KW-0645">Protease</keyword>